<dbReference type="GO" id="GO:0007264">
    <property type="term" value="P:small GTPase-mediated signal transduction"/>
    <property type="evidence" value="ECO:0007669"/>
    <property type="project" value="UniProtKB-UniRule"/>
</dbReference>
<dbReference type="GO" id="GO:0005096">
    <property type="term" value="F:GTPase activator activity"/>
    <property type="evidence" value="ECO:0007669"/>
    <property type="project" value="UniProtKB-UniRule"/>
</dbReference>
<keyword evidence="6" id="KW-1185">Reference proteome</keyword>
<keyword evidence="3 5" id="KW-0343">GTPase activation</keyword>
<evidence type="ECO:0000256" key="3">
    <source>
        <dbReference type="ARBA" id="ARBA00022468"/>
    </source>
</evidence>
<evidence type="ECO:0000256" key="1">
    <source>
        <dbReference type="ARBA" id="ARBA00004496"/>
    </source>
</evidence>
<dbReference type="Gene3D" id="3.30.519.10">
    <property type="entry name" value="Guanine Nucleotide Dissociation Inhibitor, domain 2"/>
    <property type="match status" value="1"/>
</dbReference>
<dbReference type="Gene3D" id="1.10.405.10">
    <property type="entry name" value="Guanine Nucleotide Dissociation Inhibitor, domain 1"/>
    <property type="match status" value="1"/>
</dbReference>
<evidence type="ECO:0000313" key="7">
    <source>
        <dbReference type="WBParaSite" id="SMUV_0000660901-mRNA-1"/>
    </source>
</evidence>
<dbReference type="GO" id="GO:0005092">
    <property type="term" value="F:GDP-dissociation inhibitor activity"/>
    <property type="evidence" value="ECO:0007669"/>
    <property type="project" value="InterPro"/>
</dbReference>
<reference evidence="7" key="1">
    <citation type="submission" date="2016-04" db="UniProtKB">
        <authorList>
            <consortium name="WormBaseParasite"/>
        </authorList>
    </citation>
    <scope>IDENTIFICATION</scope>
</reference>
<dbReference type="GO" id="GO:0006886">
    <property type="term" value="P:intracellular protein transport"/>
    <property type="evidence" value="ECO:0007669"/>
    <property type="project" value="InterPro"/>
</dbReference>
<dbReference type="GO" id="GO:0005829">
    <property type="term" value="C:cytosol"/>
    <property type="evidence" value="ECO:0007669"/>
    <property type="project" value="TreeGrafter"/>
</dbReference>
<dbReference type="Pfam" id="PF00996">
    <property type="entry name" value="GDI"/>
    <property type="match status" value="2"/>
</dbReference>
<dbReference type="GO" id="GO:0005634">
    <property type="term" value="C:nucleus"/>
    <property type="evidence" value="ECO:0007669"/>
    <property type="project" value="TreeGrafter"/>
</dbReference>
<comment type="function">
    <text evidence="5">Substrate-binding subunit (component A) of the Rab geranylgeranyltransferase (GGTase) complex. Binds unprenylated Rab proteins and presents the substrate peptide to the catalytic component B. The component A is thought to be regenerated by transferring its prenylated Rab back to the donor membrane.</text>
</comment>
<organism evidence="6 7">
    <name type="scientific">Syphacia muris</name>
    <dbReference type="NCBI Taxonomy" id="451379"/>
    <lineage>
        <taxon>Eukaryota</taxon>
        <taxon>Metazoa</taxon>
        <taxon>Ecdysozoa</taxon>
        <taxon>Nematoda</taxon>
        <taxon>Chromadorea</taxon>
        <taxon>Rhabditida</taxon>
        <taxon>Spirurina</taxon>
        <taxon>Oxyuridomorpha</taxon>
        <taxon>Oxyuroidea</taxon>
        <taxon>Oxyuridae</taxon>
        <taxon>Syphacia</taxon>
    </lineage>
</organism>
<dbReference type="InterPro" id="IPR018203">
    <property type="entry name" value="GDP_dissociation_inhibitor"/>
</dbReference>
<accession>A0A158R5F6</accession>
<comment type="similarity">
    <text evidence="2 5">Belongs to the Rab GDI family.</text>
</comment>
<dbReference type="GO" id="GO:0016192">
    <property type="term" value="P:vesicle-mediated transport"/>
    <property type="evidence" value="ECO:0007669"/>
    <property type="project" value="TreeGrafter"/>
</dbReference>
<dbReference type="InterPro" id="IPR036188">
    <property type="entry name" value="FAD/NAD-bd_sf"/>
</dbReference>
<dbReference type="AlphaFoldDB" id="A0A158R5F6"/>
<proteinExistence type="inferred from homology"/>
<dbReference type="PRINTS" id="PR00891">
    <property type="entry name" value="RABGDIREP"/>
</dbReference>
<evidence type="ECO:0000256" key="2">
    <source>
        <dbReference type="ARBA" id="ARBA00005593"/>
    </source>
</evidence>
<dbReference type="SUPFAM" id="SSF51905">
    <property type="entry name" value="FAD/NAD(P)-binding domain"/>
    <property type="match status" value="1"/>
</dbReference>
<evidence type="ECO:0000256" key="4">
    <source>
        <dbReference type="ARBA" id="ARBA00022490"/>
    </source>
</evidence>
<dbReference type="PANTHER" id="PTHR11787:SF4">
    <property type="entry name" value="CHM, RAB ESCORT PROTEIN 1"/>
    <property type="match status" value="1"/>
</dbReference>
<dbReference type="Proteomes" id="UP000046393">
    <property type="component" value="Unplaced"/>
</dbReference>
<keyword evidence="4 5" id="KW-0963">Cytoplasm</keyword>
<dbReference type="PIRSF" id="PIRSF016550">
    <property type="entry name" value="Rab_ger_ger_transf_A_euk"/>
    <property type="match status" value="1"/>
</dbReference>
<evidence type="ECO:0000256" key="5">
    <source>
        <dbReference type="PIRNR" id="PIRNR016550"/>
    </source>
</evidence>
<dbReference type="PANTHER" id="PTHR11787">
    <property type="entry name" value="RAB GDP-DISSOCIATION INHIBITOR"/>
    <property type="match status" value="1"/>
</dbReference>
<dbReference type="InterPro" id="IPR001738">
    <property type="entry name" value="Rab_escort"/>
</dbReference>
<sequence>LYLFIIAICFFKIFSFQFCKRVIAIFERRFYFIVGDSSSFTSNCKILNMDKLPDRFDVIVLGTGLPESIIASACARSGLSVLHLDRNDYYGGKYASFNFHGLNKWATNLQASKTSAPVLDQELLKEGEEVIALENSDGICDVSVNWHLRSDNNATTESVMDEEVKKNWRLFNADILPKVLLSRGEMVDVLCNSTVSRYCQFKNVDRFLCCTNTEEVIYKDVSPTFDLVPYTRTEIFTTTKLPPLEKRRVMQFFSLFKGTSGNLDDNPLFKEYADQPFELFLEKQGISGKLKAYIMDTIGILQADTTTKTGLNAVYRFLESLGRFGNSPFLWTMYGSGELPQCFCRLCAVFGGTYCLKRSVDGLVLNNGRLSVLQYHSIERVSAVITSGQRIDCDYVIADDCYLPQDYVKESEVEKVHRIAIITNRSLFHDSEADHISLLNLKRFDPEISPWLLEVGYEGCAAPKNLVLSHITAHGTKDTLKLIALAKKLYRSGTYENDLDGRPQILWSIAYSILSPDVYCTNLPSNLRVVPRATGSLDYSFVVQQARTIFEELWPDRDFLPPALKIDEELEEEMASDLTQELESSTEAPPVETVSRSLHFTYFKILSCSFLV</sequence>
<protein>
    <recommendedName>
        <fullName evidence="5">Rab proteins geranylgeranyltransferase component A</fullName>
    </recommendedName>
</protein>
<dbReference type="Gene3D" id="3.50.50.60">
    <property type="entry name" value="FAD/NAD(P)-binding domain"/>
    <property type="match status" value="1"/>
</dbReference>
<name>A0A158R5F6_9BILA</name>
<dbReference type="WBParaSite" id="SMUV_0000660901-mRNA-1">
    <property type="protein sequence ID" value="SMUV_0000660901-mRNA-1"/>
    <property type="gene ID" value="SMUV_0000660901"/>
</dbReference>
<evidence type="ECO:0000313" key="6">
    <source>
        <dbReference type="Proteomes" id="UP000046393"/>
    </source>
</evidence>
<dbReference type="STRING" id="451379.A0A158R5F6"/>
<comment type="subcellular location">
    <subcellularLocation>
        <location evidence="1 5">Cytoplasm</location>
    </subcellularLocation>
</comment>
<dbReference type="GO" id="GO:0005968">
    <property type="term" value="C:Rab-protein geranylgeranyltransferase complex"/>
    <property type="evidence" value="ECO:0007669"/>
    <property type="project" value="UniProtKB-UniRule"/>
</dbReference>